<evidence type="ECO:0000313" key="4">
    <source>
        <dbReference type="Proteomes" id="UP001216579"/>
    </source>
</evidence>
<sequence length="314" mass="33606">MASAARVDVHEHVLPPAYRRLLVERGLDAGGWALPEWDKDSAIAMMDTQGIATGVVSVSAPGVHLGDDREARTLARSVNEYVAELVKDRPDRFGQFASIPLPDVDGSVAEAVHALDELRADGVVLMSNAGGRYLGDPAFEPLWAELNARAAVVFVHPTEAPAPTLPGVPAPVIDFPFDTTRTAVQLTLNGVMSRYPDVKVILSHAGGFLPYVAHRVAVASTIVNPELTVDGILADLRRFYFDTALSGSPTALPSLLAFAAPGHVLYGSDWPFAPVAAGAYFDGHLDGYQDWQPGQLRAVQRGNAEALFPRLARD</sequence>
<comment type="caution">
    <text evidence="3">The sequence shown here is derived from an EMBL/GenBank/DDBJ whole genome shotgun (WGS) entry which is preliminary data.</text>
</comment>
<organism evidence="3 4">
    <name type="scientific">Streptomyces silvisoli</name>
    <dbReference type="NCBI Taxonomy" id="3034235"/>
    <lineage>
        <taxon>Bacteria</taxon>
        <taxon>Bacillati</taxon>
        <taxon>Actinomycetota</taxon>
        <taxon>Actinomycetes</taxon>
        <taxon>Kitasatosporales</taxon>
        <taxon>Streptomycetaceae</taxon>
        <taxon>Streptomyces</taxon>
    </lineage>
</organism>
<dbReference type="InterPro" id="IPR032465">
    <property type="entry name" value="ACMSD"/>
</dbReference>
<protein>
    <submittedName>
        <fullName evidence="3">Amidohydrolase family protein</fullName>
    </submittedName>
</protein>
<dbReference type="InterPro" id="IPR006680">
    <property type="entry name" value="Amidohydro-rel"/>
</dbReference>
<dbReference type="Pfam" id="PF04909">
    <property type="entry name" value="Amidohydro_2"/>
    <property type="match status" value="1"/>
</dbReference>
<dbReference type="PANTHER" id="PTHR21240">
    <property type="entry name" value="2-AMINO-3-CARBOXYLMUCONATE-6-SEMIALDEHYDE DECARBOXYLASE"/>
    <property type="match status" value="1"/>
</dbReference>
<accession>A0ABT5ZIP7</accession>
<keyword evidence="1" id="KW-0456">Lyase</keyword>
<dbReference type="Proteomes" id="UP001216579">
    <property type="component" value="Unassembled WGS sequence"/>
</dbReference>
<dbReference type="SUPFAM" id="SSF51556">
    <property type="entry name" value="Metallo-dependent hydrolases"/>
    <property type="match status" value="1"/>
</dbReference>
<evidence type="ECO:0000313" key="3">
    <source>
        <dbReference type="EMBL" id="MDF3289708.1"/>
    </source>
</evidence>
<dbReference type="InterPro" id="IPR032466">
    <property type="entry name" value="Metal_Hydrolase"/>
</dbReference>
<reference evidence="3 4" key="1">
    <citation type="submission" date="2023-03" db="EMBL/GenBank/DDBJ databases">
        <title>Draft genome sequence of Streptomyces sp. RB6PN23 isolated from peat swamp forest in Thailand.</title>
        <authorList>
            <person name="Klaysubun C."/>
            <person name="Duangmal K."/>
        </authorList>
    </citation>
    <scope>NUCLEOTIDE SEQUENCE [LARGE SCALE GENOMIC DNA]</scope>
    <source>
        <strain evidence="3 4">RB6PN23</strain>
    </source>
</reference>
<name>A0ABT5ZIP7_9ACTN</name>
<keyword evidence="4" id="KW-1185">Reference proteome</keyword>
<dbReference type="RefSeq" id="WP_276093231.1">
    <property type="nucleotide sequence ID" value="NZ_JARJBC010000005.1"/>
</dbReference>
<feature type="domain" description="Amidohydrolase-related" evidence="2">
    <location>
        <begin position="7"/>
        <end position="309"/>
    </location>
</feature>
<dbReference type="EMBL" id="JARJBC010000005">
    <property type="protein sequence ID" value="MDF3289708.1"/>
    <property type="molecule type" value="Genomic_DNA"/>
</dbReference>
<dbReference type="PANTHER" id="PTHR21240:SF28">
    <property type="entry name" value="ISO-OROTATE DECARBOXYLASE (EUROFUNG)"/>
    <property type="match status" value="1"/>
</dbReference>
<gene>
    <name evidence="3" type="ORF">P3G67_10765</name>
</gene>
<proteinExistence type="predicted"/>
<dbReference type="Gene3D" id="3.20.20.140">
    <property type="entry name" value="Metal-dependent hydrolases"/>
    <property type="match status" value="1"/>
</dbReference>
<evidence type="ECO:0000256" key="1">
    <source>
        <dbReference type="ARBA" id="ARBA00023239"/>
    </source>
</evidence>
<evidence type="ECO:0000259" key="2">
    <source>
        <dbReference type="Pfam" id="PF04909"/>
    </source>
</evidence>